<dbReference type="InterPro" id="IPR051158">
    <property type="entry name" value="Metallophosphoesterase_sf"/>
</dbReference>
<evidence type="ECO:0000313" key="1">
    <source>
        <dbReference type="EMBL" id="DAF62027.1"/>
    </source>
</evidence>
<sequence>MERIELQCTGQKIFFTSDMHFGHRNILSFCDRIKTFADVKSMNEGMIERWNSVIGENDIVFDCGDFSWFPGVHEYGKLLKKFNGIHYIIPGNHDDVAKLKAAVIKYNLQDKVHICAEVVHLHLHDFEDQINMEDVIVLCHYPLLTWSGSNRRSIHLFGHIHSLSIDQMKEFGIGMQFRKNMLDVGVDSHDYTPVSLARVYSELRSLGLNTEDKQWGMQL</sequence>
<protein>
    <submittedName>
        <fullName evidence="1">Metallophosphatase domain protein</fullName>
    </submittedName>
</protein>
<dbReference type="PANTHER" id="PTHR31302">
    <property type="entry name" value="TRANSMEMBRANE PROTEIN WITH METALLOPHOSPHOESTERASE DOMAIN-RELATED"/>
    <property type="match status" value="1"/>
</dbReference>
<dbReference type="EMBL" id="BK032819">
    <property type="protein sequence ID" value="DAF62027.1"/>
    <property type="molecule type" value="Genomic_DNA"/>
</dbReference>
<dbReference type="InterPro" id="IPR029052">
    <property type="entry name" value="Metallo-depent_PP-like"/>
</dbReference>
<proteinExistence type="predicted"/>
<dbReference type="SUPFAM" id="SSF56300">
    <property type="entry name" value="Metallo-dependent phosphatases"/>
    <property type="match status" value="1"/>
</dbReference>
<reference evidence="1" key="1">
    <citation type="journal article" date="2021" name="Proc. Natl. Acad. Sci. U.S.A.">
        <title>A Catalog of Tens of Thousands of Viruses from Human Metagenomes Reveals Hidden Associations with Chronic Diseases.</title>
        <authorList>
            <person name="Tisza M.J."/>
            <person name="Buck C.B."/>
        </authorList>
    </citation>
    <scope>NUCLEOTIDE SEQUENCE</scope>
    <source>
        <strain evidence="1">CtL4h4</strain>
    </source>
</reference>
<name>A0A8S5TG75_9VIRU</name>
<organism evidence="1">
    <name type="scientific">Phage sp. ctL4h4</name>
    <dbReference type="NCBI Taxonomy" id="2828005"/>
    <lineage>
        <taxon>Viruses</taxon>
    </lineage>
</organism>
<accession>A0A8S5TG75</accession>
<dbReference type="GO" id="GO:0016787">
    <property type="term" value="F:hydrolase activity"/>
    <property type="evidence" value="ECO:0007669"/>
    <property type="project" value="InterPro"/>
</dbReference>
<dbReference type="PANTHER" id="PTHR31302:SF0">
    <property type="entry name" value="TRANSMEMBRANE PROTEIN WITH METALLOPHOSPHOESTERASE DOMAIN"/>
    <property type="match status" value="1"/>
</dbReference>
<dbReference type="Gene3D" id="3.60.21.10">
    <property type="match status" value="1"/>
</dbReference>